<reference evidence="1" key="1">
    <citation type="submission" date="2020-11" db="EMBL/GenBank/DDBJ databases">
        <authorList>
            <consortium name="DOE Joint Genome Institute"/>
            <person name="Ahrendt S."/>
            <person name="Riley R."/>
            <person name="Andreopoulos W."/>
            <person name="Labutti K."/>
            <person name="Pangilinan J."/>
            <person name="Ruiz-Duenas F.J."/>
            <person name="Barrasa J.M."/>
            <person name="Sanchez-Garcia M."/>
            <person name="Camarero S."/>
            <person name="Miyauchi S."/>
            <person name="Serrano A."/>
            <person name="Linde D."/>
            <person name="Babiker R."/>
            <person name="Drula E."/>
            <person name="Ayuso-Fernandez I."/>
            <person name="Pacheco R."/>
            <person name="Padilla G."/>
            <person name="Ferreira P."/>
            <person name="Barriuso J."/>
            <person name="Kellner H."/>
            <person name="Castanera R."/>
            <person name="Alfaro M."/>
            <person name="Ramirez L."/>
            <person name="Pisabarro A.G."/>
            <person name="Kuo A."/>
            <person name="Tritt A."/>
            <person name="Lipzen A."/>
            <person name="He G."/>
            <person name="Yan M."/>
            <person name="Ng V."/>
            <person name="Cullen D."/>
            <person name="Martin F."/>
            <person name="Rosso M.-N."/>
            <person name="Henrissat B."/>
            <person name="Hibbett D."/>
            <person name="Martinez A.T."/>
            <person name="Grigoriev I.V."/>
        </authorList>
    </citation>
    <scope>NUCLEOTIDE SEQUENCE</scope>
    <source>
        <strain evidence="1">MF-IS2</strain>
    </source>
</reference>
<gene>
    <name evidence="1" type="ORF">P691DRAFT_780597</name>
</gene>
<name>A0A9P5XDJ8_9AGAR</name>
<accession>A0A9P5XDJ8</accession>
<evidence type="ECO:0008006" key="3">
    <source>
        <dbReference type="Google" id="ProtNLM"/>
    </source>
</evidence>
<evidence type="ECO:0000313" key="1">
    <source>
        <dbReference type="EMBL" id="KAF9448710.1"/>
    </source>
</evidence>
<sequence>MVPDLPVELWSEVLSNLPQGTLPNMIGINRYLFETGMNELYEEINLAADMKVGRNPNITSRVRRLHVNATFGPFQPPKPRFNRKVATRIRKWYSRSEKPILSNLLIGVLDGLRRCINLREVTIEVLPGSIMTSVCSEFLDKLAQGLGSRVHVLNVNVEISSWQRHVPIARALTNLTTLKIELHSRFYPLSRREPSLELGVLCIQDLGNLVASTWGYRRAVPYPRGTISQSQAPQIRVLYVWNAAWTPGATGQIHWSLFT</sequence>
<dbReference type="AlphaFoldDB" id="A0A9P5XDJ8"/>
<comment type="caution">
    <text evidence="1">The sequence shown here is derived from an EMBL/GenBank/DDBJ whole genome shotgun (WGS) entry which is preliminary data.</text>
</comment>
<dbReference type="Proteomes" id="UP000807342">
    <property type="component" value="Unassembled WGS sequence"/>
</dbReference>
<dbReference type="EMBL" id="MU151152">
    <property type="protein sequence ID" value="KAF9448710.1"/>
    <property type="molecule type" value="Genomic_DNA"/>
</dbReference>
<proteinExistence type="predicted"/>
<protein>
    <recommendedName>
        <fullName evidence="3">F-box domain-containing protein</fullName>
    </recommendedName>
</protein>
<dbReference type="OrthoDB" id="3045471at2759"/>
<evidence type="ECO:0000313" key="2">
    <source>
        <dbReference type="Proteomes" id="UP000807342"/>
    </source>
</evidence>
<keyword evidence="2" id="KW-1185">Reference proteome</keyword>
<organism evidence="1 2">
    <name type="scientific">Macrolepiota fuliginosa MF-IS2</name>
    <dbReference type="NCBI Taxonomy" id="1400762"/>
    <lineage>
        <taxon>Eukaryota</taxon>
        <taxon>Fungi</taxon>
        <taxon>Dikarya</taxon>
        <taxon>Basidiomycota</taxon>
        <taxon>Agaricomycotina</taxon>
        <taxon>Agaricomycetes</taxon>
        <taxon>Agaricomycetidae</taxon>
        <taxon>Agaricales</taxon>
        <taxon>Agaricineae</taxon>
        <taxon>Agaricaceae</taxon>
        <taxon>Macrolepiota</taxon>
    </lineage>
</organism>